<accession>A0A944QWL0</accession>
<dbReference type="GO" id="GO:0006352">
    <property type="term" value="P:DNA-templated transcription initiation"/>
    <property type="evidence" value="ECO:0007669"/>
    <property type="project" value="InterPro"/>
</dbReference>
<evidence type="ECO:0000313" key="10">
    <source>
        <dbReference type="Proteomes" id="UP000770889"/>
    </source>
</evidence>
<proteinExistence type="inferred from homology"/>
<keyword evidence="5 6" id="KW-0804">Transcription</keyword>
<dbReference type="CDD" id="cd06171">
    <property type="entry name" value="Sigma70_r4"/>
    <property type="match status" value="1"/>
</dbReference>
<feature type="domain" description="RNA polymerase sigma-70 region 2" evidence="7">
    <location>
        <begin position="25"/>
        <end position="92"/>
    </location>
</feature>
<dbReference type="Pfam" id="PF04542">
    <property type="entry name" value="Sigma70_r2"/>
    <property type="match status" value="1"/>
</dbReference>
<dbReference type="SUPFAM" id="SSF88946">
    <property type="entry name" value="Sigma2 domain of RNA polymerase sigma factors"/>
    <property type="match status" value="1"/>
</dbReference>
<dbReference type="PANTHER" id="PTHR43133">
    <property type="entry name" value="RNA POLYMERASE ECF-TYPE SIGMA FACTO"/>
    <property type="match status" value="1"/>
</dbReference>
<keyword evidence="3 6" id="KW-0731">Sigma factor</keyword>
<keyword evidence="2 6" id="KW-0805">Transcription regulation</keyword>
<evidence type="ECO:0000259" key="7">
    <source>
        <dbReference type="Pfam" id="PF04542"/>
    </source>
</evidence>
<evidence type="ECO:0000256" key="1">
    <source>
        <dbReference type="ARBA" id="ARBA00010641"/>
    </source>
</evidence>
<evidence type="ECO:0000256" key="5">
    <source>
        <dbReference type="ARBA" id="ARBA00023163"/>
    </source>
</evidence>
<dbReference type="GO" id="GO:0016987">
    <property type="term" value="F:sigma factor activity"/>
    <property type="evidence" value="ECO:0007669"/>
    <property type="project" value="UniProtKB-KW"/>
</dbReference>
<dbReference type="Gene3D" id="1.10.1740.10">
    <property type="match status" value="1"/>
</dbReference>
<dbReference type="InterPro" id="IPR013324">
    <property type="entry name" value="RNA_pol_sigma_r3/r4-like"/>
</dbReference>
<name>A0A944QWL0_9GAMM</name>
<dbReference type="SUPFAM" id="SSF88659">
    <property type="entry name" value="Sigma3 and sigma4 domains of RNA polymerase sigma factors"/>
    <property type="match status" value="1"/>
</dbReference>
<comment type="similarity">
    <text evidence="1 6">Belongs to the sigma-70 factor family. ECF subfamily.</text>
</comment>
<gene>
    <name evidence="9" type="ORF">KME65_19845</name>
</gene>
<dbReference type="InterPro" id="IPR013325">
    <property type="entry name" value="RNA_pol_sigma_r2"/>
</dbReference>
<comment type="caution">
    <text evidence="9">The sequence shown here is derived from an EMBL/GenBank/DDBJ whole genome shotgun (WGS) entry which is preliminary data.</text>
</comment>
<protein>
    <recommendedName>
        <fullName evidence="6">RNA polymerase sigma factor</fullName>
    </recommendedName>
</protein>
<feature type="domain" description="RNA polymerase sigma-70 region 4" evidence="8">
    <location>
        <begin position="128"/>
        <end position="175"/>
    </location>
</feature>
<evidence type="ECO:0000259" key="8">
    <source>
        <dbReference type="Pfam" id="PF04545"/>
    </source>
</evidence>
<dbReference type="InterPro" id="IPR039425">
    <property type="entry name" value="RNA_pol_sigma-70-like"/>
</dbReference>
<organism evidence="9 10">
    <name type="scientific">Candidatus Thiodiazotropha taylori</name>
    <dbReference type="NCBI Taxonomy" id="2792791"/>
    <lineage>
        <taxon>Bacteria</taxon>
        <taxon>Pseudomonadati</taxon>
        <taxon>Pseudomonadota</taxon>
        <taxon>Gammaproteobacteria</taxon>
        <taxon>Chromatiales</taxon>
        <taxon>Sedimenticolaceae</taxon>
        <taxon>Candidatus Thiodiazotropha</taxon>
    </lineage>
</organism>
<dbReference type="EMBL" id="JAHHGM010000031">
    <property type="protein sequence ID" value="MBT2991220.1"/>
    <property type="molecule type" value="Genomic_DNA"/>
</dbReference>
<dbReference type="AlphaFoldDB" id="A0A944QWL0"/>
<dbReference type="Pfam" id="PF04545">
    <property type="entry name" value="Sigma70_r4"/>
    <property type="match status" value="1"/>
</dbReference>
<dbReference type="Gene3D" id="1.10.10.10">
    <property type="entry name" value="Winged helix-like DNA-binding domain superfamily/Winged helix DNA-binding domain"/>
    <property type="match status" value="1"/>
</dbReference>
<evidence type="ECO:0000256" key="3">
    <source>
        <dbReference type="ARBA" id="ARBA00023082"/>
    </source>
</evidence>
<dbReference type="GO" id="GO:0003677">
    <property type="term" value="F:DNA binding"/>
    <property type="evidence" value="ECO:0007669"/>
    <property type="project" value="UniProtKB-KW"/>
</dbReference>
<evidence type="ECO:0000256" key="2">
    <source>
        <dbReference type="ARBA" id="ARBA00023015"/>
    </source>
</evidence>
<dbReference type="InterPro" id="IPR000838">
    <property type="entry name" value="RNA_pol_sigma70_ECF_CS"/>
</dbReference>
<evidence type="ECO:0000256" key="6">
    <source>
        <dbReference type="RuleBase" id="RU000716"/>
    </source>
</evidence>
<dbReference type="InterPro" id="IPR014284">
    <property type="entry name" value="RNA_pol_sigma-70_dom"/>
</dbReference>
<sequence>MAVSEAVDWLTSVAKNRDRQAFEHLYDYFAPRVKSYMMRQGADESSADDLAQETMVQIWRKAHHYDPRKSAVSTWIFRVARNLQIDRLRKHKLHEVELTAEAEHNDDGLGAHERFEKRPDAEKLTALIGTLPEEQMDVVRLAFFEGLSHSEVSYQLSIPIGTVKSRIRLAFDKLRMGMGEKI</sequence>
<evidence type="ECO:0000256" key="4">
    <source>
        <dbReference type="ARBA" id="ARBA00023125"/>
    </source>
</evidence>
<dbReference type="Proteomes" id="UP000770889">
    <property type="component" value="Unassembled WGS sequence"/>
</dbReference>
<dbReference type="InterPro" id="IPR007630">
    <property type="entry name" value="RNA_pol_sigma70_r4"/>
</dbReference>
<dbReference type="InterPro" id="IPR007627">
    <property type="entry name" value="RNA_pol_sigma70_r2"/>
</dbReference>
<keyword evidence="4 6" id="KW-0238">DNA-binding</keyword>
<dbReference type="PROSITE" id="PS01063">
    <property type="entry name" value="SIGMA70_ECF"/>
    <property type="match status" value="1"/>
</dbReference>
<evidence type="ECO:0000313" key="9">
    <source>
        <dbReference type="EMBL" id="MBT2991220.1"/>
    </source>
</evidence>
<dbReference type="PANTHER" id="PTHR43133:SF62">
    <property type="entry name" value="RNA POLYMERASE SIGMA FACTOR SIGZ"/>
    <property type="match status" value="1"/>
</dbReference>
<dbReference type="NCBIfam" id="TIGR02937">
    <property type="entry name" value="sigma70-ECF"/>
    <property type="match status" value="1"/>
</dbReference>
<dbReference type="InterPro" id="IPR036388">
    <property type="entry name" value="WH-like_DNA-bd_sf"/>
</dbReference>
<reference evidence="9 10" key="1">
    <citation type="submission" date="2021-05" db="EMBL/GenBank/DDBJ databases">
        <title>Genetic and Functional Diversity in Clade A Lucinid endosymbionts from the Bahamas.</title>
        <authorList>
            <person name="Giani N.M."/>
            <person name="Engel A.S."/>
            <person name="Campbell B.J."/>
        </authorList>
    </citation>
    <scope>NUCLEOTIDE SEQUENCE [LARGE SCALE GENOMIC DNA]</scope>
    <source>
        <strain evidence="9">LUC16012Gg_MoonRockCtena</strain>
    </source>
</reference>